<keyword evidence="2" id="KW-1185">Reference proteome</keyword>
<sequence length="260" mass="27312">MNSGVTVSPRLAMAIAALGTTLLTSGCMTAKIEELREAPTQISSQEAIVLLAKPHLEGTGTEDKFLDCLERELVGESVSASVAERQRAGKQFEPRSNLSKGPFQIYADHYFVDALYPWLEPSTAPANAQGFSAFLARPGVSERVAEMGVRYIVWVDGVTQKTDGGGSIACAAGPGGAGCLGLGWWEKSSDYEATVWDLRQGISAGSLTTDVKGTSVMIGAIAPIPLIAPVQSTACDRLAGQLKSFLMGTGDEETVAVSPN</sequence>
<evidence type="ECO:0000313" key="2">
    <source>
        <dbReference type="Proteomes" id="UP000445000"/>
    </source>
</evidence>
<protein>
    <submittedName>
        <fullName evidence="1">Uncharacterized protein</fullName>
    </submittedName>
</protein>
<name>A0A829YCH8_9GAMM</name>
<accession>A0A829YCH8</accession>
<dbReference type="Proteomes" id="UP000445000">
    <property type="component" value="Unassembled WGS sequence"/>
</dbReference>
<organism evidence="1 2">
    <name type="scientific">Steroidobacter agaridevorans</name>
    <dbReference type="NCBI Taxonomy" id="2695856"/>
    <lineage>
        <taxon>Bacteria</taxon>
        <taxon>Pseudomonadati</taxon>
        <taxon>Pseudomonadota</taxon>
        <taxon>Gammaproteobacteria</taxon>
        <taxon>Steroidobacterales</taxon>
        <taxon>Steroidobacteraceae</taxon>
        <taxon>Steroidobacter</taxon>
    </lineage>
</organism>
<dbReference type="AlphaFoldDB" id="A0A829YCH8"/>
<reference evidence="2" key="1">
    <citation type="submission" date="2020-01" db="EMBL/GenBank/DDBJ databases">
        <title>'Steroidobacter agaridevorans' sp. nov., agar-degrading bacteria isolated from rhizosphere soils.</title>
        <authorList>
            <person name="Ikenaga M."/>
            <person name="Kataoka M."/>
            <person name="Murouchi A."/>
            <person name="Katsuragi S."/>
            <person name="Sakai M."/>
        </authorList>
    </citation>
    <scope>NUCLEOTIDE SEQUENCE [LARGE SCALE GENOMIC DNA]</scope>
    <source>
        <strain evidence="2">YU21-B</strain>
    </source>
</reference>
<dbReference type="EMBL" id="BLJN01000003">
    <property type="protein sequence ID" value="GFE80967.1"/>
    <property type="molecule type" value="Genomic_DNA"/>
</dbReference>
<dbReference type="RefSeq" id="WP_161812676.1">
    <property type="nucleotide sequence ID" value="NZ_BLJN01000003.1"/>
</dbReference>
<proteinExistence type="predicted"/>
<comment type="caution">
    <text evidence="1">The sequence shown here is derived from an EMBL/GenBank/DDBJ whole genome shotgun (WGS) entry which is preliminary data.</text>
</comment>
<gene>
    <name evidence="1" type="ORF">GCM10011487_29670</name>
</gene>
<evidence type="ECO:0000313" key="1">
    <source>
        <dbReference type="EMBL" id="GFE80967.1"/>
    </source>
</evidence>